<dbReference type="Pfam" id="PF00346">
    <property type="entry name" value="Complex1_49kDa"/>
    <property type="match status" value="2"/>
</dbReference>
<evidence type="ECO:0000259" key="5">
    <source>
        <dbReference type="Pfam" id="PF00346"/>
    </source>
</evidence>
<feature type="binding site" evidence="3">
    <location>
        <position position="151"/>
    </location>
    <ligand>
        <name>Mg(2+)</name>
        <dbReference type="ChEBI" id="CHEBI:18420"/>
    </ligand>
</feature>
<dbReference type="Gene3D" id="3.30.460.80">
    <property type="entry name" value="NADH:ubiquinone oxidoreductase, 30kDa subunit"/>
    <property type="match status" value="1"/>
</dbReference>
<dbReference type="InterPro" id="IPR052197">
    <property type="entry name" value="ComplexI_49kDa-like"/>
</dbReference>
<dbReference type="GO" id="GO:0016651">
    <property type="term" value="F:oxidoreductase activity, acting on NAD(P)H"/>
    <property type="evidence" value="ECO:0007669"/>
    <property type="project" value="InterPro"/>
</dbReference>
<dbReference type="InterPro" id="IPR029014">
    <property type="entry name" value="NiFe-Hase_large"/>
</dbReference>
<keyword evidence="3" id="KW-0460">Magnesium</keyword>
<feature type="domain" description="NADH:ubiquinone oxidoreductase 30kDa subunit" evidence="4">
    <location>
        <begin position="28"/>
        <end position="76"/>
    </location>
</feature>
<dbReference type="GO" id="GO:0016151">
    <property type="term" value="F:nickel cation binding"/>
    <property type="evidence" value="ECO:0007669"/>
    <property type="project" value="InterPro"/>
</dbReference>
<keyword evidence="7" id="KW-1185">Reference proteome</keyword>
<dbReference type="Pfam" id="PF00374">
    <property type="entry name" value="NiFeSe_Hases"/>
    <property type="match status" value="1"/>
</dbReference>
<evidence type="ECO:0000256" key="3">
    <source>
        <dbReference type="PIRSR" id="PIRSR601501-1"/>
    </source>
</evidence>
<dbReference type="Gene3D" id="1.10.645.10">
    <property type="entry name" value="Cytochrome-c3 Hydrogenase, chain B"/>
    <property type="match status" value="1"/>
</dbReference>
<dbReference type="InterPro" id="IPR037232">
    <property type="entry name" value="NADH_quin_OxRdtase_su_C/D-like"/>
</dbReference>
<dbReference type="Proteomes" id="UP000253250">
    <property type="component" value="Unassembled WGS sequence"/>
</dbReference>
<keyword evidence="1" id="KW-0560">Oxidoreductase</keyword>
<evidence type="ECO:0000259" key="4">
    <source>
        <dbReference type="Pfam" id="PF00329"/>
    </source>
</evidence>
<comment type="caution">
    <text evidence="6">The sequence shown here is derived from an EMBL/GenBank/DDBJ whole genome shotgun (WGS) entry which is preliminary data.</text>
</comment>
<feature type="binding site" evidence="3">
    <location>
        <position position="422"/>
    </location>
    <ligand>
        <name>Mg(2+)</name>
        <dbReference type="ChEBI" id="CHEBI:18420"/>
    </ligand>
</feature>
<name>A0A368HJD2_9GAMM</name>
<dbReference type="EMBL" id="PSYR01000001">
    <property type="protein sequence ID" value="RCN59491.1"/>
    <property type="molecule type" value="Genomic_DNA"/>
</dbReference>
<gene>
    <name evidence="6" type="ORF">C4900_02180</name>
</gene>
<evidence type="ECO:0000256" key="1">
    <source>
        <dbReference type="ARBA" id="ARBA00023002"/>
    </source>
</evidence>
<dbReference type="AlphaFoldDB" id="A0A368HJD2"/>
<evidence type="ECO:0000313" key="7">
    <source>
        <dbReference type="Proteomes" id="UP000253250"/>
    </source>
</evidence>
<evidence type="ECO:0000256" key="2">
    <source>
        <dbReference type="ARBA" id="ARBA00023027"/>
    </source>
</evidence>
<sequence length="461" mass="50423">MAYARPTPHGPEVLYLINRGRGRPFLLLRIPGARTVPSLAPMVPLLGWYEREMRELSGIEVTGHPEPYPLLIHEGRHLSIPPLGADAGEPTWSGETATPTMPEIEADQVQDLVWGPVRGDVVETGEFHFSYIGEAIIHYHARLGYKHRGVERRFQGLPAAAGVYLAERVSGVGSVCHALAYCQAVEAALGIDVPPRAQLLRTLLAEIERLYNHFHYFALLAKTTTLKVASAEGELLEERIKQIAGRLTGSRFLRHLLCVGGVRHDIDTQGLDSLLTELGHEARAYLDRLNRTASYLDRLIGTGVLGSAAAFDQGATGPVARASGLDRDMRRDHPYAAYELLRFLVPVRETGDAKARADVRGEALREALALAAQASARLAPGAIRAQIPPQASGEGLGWCETPRGSLFYAVHIEEGRLARVKIKSPSFSNWRVFPFTVHGSNMMDYAINEASFGLTIAGADR</sequence>
<feature type="domain" description="NADH-quinone oxidoreductase subunit D" evidence="5">
    <location>
        <begin position="238"/>
        <end position="386"/>
    </location>
</feature>
<dbReference type="InterPro" id="IPR001501">
    <property type="entry name" value="Ni-dep_hyd_lsu"/>
</dbReference>
<feature type="domain" description="NADH-quinone oxidoreductase subunit D" evidence="5">
    <location>
        <begin position="391"/>
        <end position="461"/>
    </location>
</feature>
<organism evidence="6 7">
    <name type="scientific">Acidiferrobacter thiooxydans</name>
    <dbReference type="NCBI Taxonomy" id="163359"/>
    <lineage>
        <taxon>Bacteria</taxon>
        <taxon>Pseudomonadati</taxon>
        <taxon>Pseudomonadota</taxon>
        <taxon>Gammaproteobacteria</taxon>
        <taxon>Acidiferrobacterales</taxon>
        <taxon>Acidiferrobacteraceae</taxon>
        <taxon>Acidiferrobacter</taxon>
    </lineage>
</organism>
<dbReference type="GO" id="GO:0048038">
    <property type="term" value="F:quinone binding"/>
    <property type="evidence" value="ECO:0007669"/>
    <property type="project" value="InterPro"/>
</dbReference>
<dbReference type="GO" id="GO:0008137">
    <property type="term" value="F:NADH dehydrogenase (ubiquinone) activity"/>
    <property type="evidence" value="ECO:0007669"/>
    <property type="project" value="InterPro"/>
</dbReference>
<dbReference type="SUPFAM" id="SSF143243">
    <property type="entry name" value="Nqo5-like"/>
    <property type="match status" value="1"/>
</dbReference>
<evidence type="ECO:0000313" key="6">
    <source>
        <dbReference type="EMBL" id="RCN59491.1"/>
    </source>
</evidence>
<dbReference type="PANTHER" id="PTHR43485:SF1">
    <property type="entry name" value="FORMATE HYDROGENLYASE SUBUNIT 5-RELATED"/>
    <property type="match status" value="1"/>
</dbReference>
<keyword evidence="3" id="KW-0479">Metal-binding</keyword>
<dbReference type="SUPFAM" id="SSF56762">
    <property type="entry name" value="HydB/Nqo4-like"/>
    <property type="match status" value="1"/>
</dbReference>
<protein>
    <submittedName>
        <fullName evidence="6">NADH-quinone oxidoreductase subunit D</fullName>
    </submittedName>
</protein>
<keyword evidence="2" id="KW-0520">NAD</keyword>
<dbReference type="Pfam" id="PF00329">
    <property type="entry name" value="Complex1_30kDa"/>
    <property type="match status" value="1"/>
</dbReference>
<dbReference type="InterPro" id="IPR001268">
    <property type="entry name" value="NADH_UbQ_OxRdtase_30kDa_su"/>
</dbReference>
<dbReference type="OrthoDB" id="9801496at2"/>
<accession>A0A368HJD2</accession>
<proteinExistence type="predicted"/>
<dbReference type="GO" id="GO:0051287">
    <property type="term" value="F:NAD binding"/>
    <property type="evidence" value="ECO:0007669"/>
    <property type="project" value="InterPro"/>
</dbReference>
<dbReference type="PANTHER" id="PTHR43485">
    <property type="entry name" value="HYDROGENASE-4 COMPONENT G"/>
    <property type="match status" value="1"/>
</dbReference>
<dbReference type="InterPro" id="IPR001135">
    <property type="entry name" value="NADH_Q_OxRdtase_suD"/>
</dbReference>
<reference evidence="6 7" key="1">
    <citation type="submission" date="2018-02" db="EMBL/GenBank/DDBJ databases">
        <title>Insights into the biology of acidophilic members of the Acidiferrobacteraceae family derived from comparative genomic analyses.</title>
        <authorList>
            <person name="Issotta F."/>
            <person name="Thyssen C."/>
            <person name="Mena C."/>
            <person name="Moya A."/>
            <person name="Bellenberg S."/>
            <person name="Sproer C."/>
            <person name="Covarrubias P.C."/>
            <person name="Sand W."/>
            <person name="Quatrini R."/>
            <person name="Vera M."/>
        </authorList>
    </citation>
    <scope>NUCLEOTIDE SEQUENCE [LARGE SCALE GENOMIC DNA]</scope>
    <source>
        <strain evidence="7">m-1</strain>
    </source>
</reference>